<feature type="region of interest" description="Disordered" evidence="1">
    <location>
        <begin position="121"/>
        <end position="157"/>
    </location>
</feature>
<evidence type="ECO:0000313" key="4">
    <source>
        <dbReference type="Proteomes" id="UP000320888"/>
    </source>
</evidence>
<dbReference type="InterPro" id="IPR011991">
    <property type="entry name" value="ArsR-like_HTH"/>
</dbReference>
<keyword evidence="4" id="KW-1185">Reference proteome</keyword>
<evidence type="ECO:0000256" key="1">
    <source>
        <dbReference type="SAM" id="MobiDB-lite"/>
    </source>
</evidence>
<evidence type="ECO:0000259" key="2">
    <source>
        <dbReference type="Pfam" id="PF12802"/>
    </source>
</evidence>
<dbReference type="InterPro" id="IPR036388">
    <property type="entry name" value="WH-like_DNA-bd_sf"/>
</dbReference>
<dbReference type="OrthoDB" id="4289573at2"/>
<organism evidence="3 4">
    <name type="scientific">Streptomyces benahoarensis</name>
    <dbReference type="NCBI Taxonomy" id="2595054"/>
    <lineage>
        <taxon>Bacteria</taxon>
        <taxon>Bacillati</taxon>
        <taxon>Actinomycetota</taxon>
        <taxon>Actinomycetes</taxon>
        <taxon>Kitasatosporales</taxon>
        <taxon>Streptomycetaceae</taxon>
        <taxon>Streptomyces</taxon>
    </lineage>
</organism>
<dbReference type="Gene3D" id="1.10.10.10">
    <property type="entry name" value="Winged helix-like DNA-binding domain superfamily/Winged helix DNA-binding domain"/>
    <property type="match status" value="1"/>
</dbReference>
<dbReference type="SUPFAM" id="SSF46785">
    <property type="entry name" value="Winged helix' DNA-binding domain"/>
    <property type="match status" value="1"/>
</dbReference>
<dbReference type="EMBL" id="VKLS01000027">
    <property type="protein sequence ID" value="TSB43403.1"/>
    <property type="molecule type" value="Genomic_DNA"/>
</dbReference>
<feature type="compositionally biased region" description="Acidic residues" evidence="1">
    <location>
        <begin position="136"/>
        <end position="145"/>
    </location>
</feature>
<protein>
    <submittedName>
        <fullName evidence="3">Winged helix-turn-helix transcriptional regulator</fullName>
    </submittedName>
</protein>
<gene>
    <name evidence="3" type="ORF">FNZ23_04770</name>
</gene>
<dbReference type="GO" id="GO:0003677">
    <property type="term" value="F:DNA binding"/>
    <property type="evidence" value="ECO:0007669"/>
    <property type="project" value="InterPro"/>
</dbReference>
<dbReference type="CDD" id="cd00090">
    <property type="entry name" value="HTH_ARSR"/>
    <property type="match status" value="1"/>
</dbReference>
<dbReference type="InterPro" id="IPR036390">
    <property type="entry name" value="WH_DNA-bd_sf"/>
</dbReference>
<reference evidence="3 4" key="1">
    <citation type="submission" date="2019-07" db="EMBL/GenBank/DDBJ databases">
        <title>Draft genome for Streptomyces benahoarensis MZ03-48.</title>
        <authorList>
            <person name="Gonzalez-Pimentel J.L."/>
        </authorList>
    </citation>
    <scope>NUCLEOTIDE SEQUENCE [LARGE SCALE GENOMIC DNA]</scope>
    <source>
        <strain evidence="3 4">MZ03-48</strain>
    </source>
</reference>
<dbReference type="InterPro" id="IPR000835">
    <property type="entry name" value="HTH_MarR-typ"/>
</dbReference>
<evidence type="ECO:0000313" key="3">
    <source>
        <dbReference type="EMBL" id="TSB43403.1"/>
    </source>
</evidence>
<name>A0A553ZPP6_9ACTN</name>
<proteinExistence type="predicted"/>
<accession>A0A553ZPP6</accession>
<sequence length="157" mass="17233">MNHDNVPGFHNPEIWETLPNARLSPTARDVLDVLTTRQNAGGLVEIRQHEIAKRLGISQAAVSRAIGQLKDKGILDGRHRQGAVLIHPLLAGYESMTHMINHLQDPSTFVWPLNFPTGDMRPPRVSDARSGTGFDPDPDDGEDAPLPDTRPTLRLAG</sequence>
<dbReference type="RefSeq" id="WP_143941733.1">
    <property type="nucleotide sequence ID" value="NZ_VKLS01000027.1"/>
</dbReference>
<dbReference type="AlphaFoldDB" id="A0A553ZPP6"/>
<dbReference type="Pfam" id="PF12802">
    <property type="entry name" value="MarR_2"/>
    <property type="match status" value="1"/>
</dbReference>
<comment type="caution">
    <text evidence="3">The sequence shown here is derived from an EMBL/GenBank/DDBJ whole genome shotgun (WGS) entry which is preliminary data.</text>
</comment>
<dbReference type="Proteomes" id="UP000320888">
    <property type="component" value="Unassembled WGS sequence"/>
</dbReference>
<feature type="domain" description="HTH marR-type" evidence="2">
    <location>
        <begin position="31"/>
        <end position="76"/>
    </location>
</feature>
<dbReference type="GO" id="GO:0006355">
    <property type="term" value="P:regulation of DNA-templated transcription"/>
    <property type="evidence" value="ECO:0007669"/>
    <property type="project" value="InterPro"/>
</dbReference>